<dbReference type="EMBL" id="REFW01000001">
    <property type="protein sequence ID" value="RMB61450.1"/>
    <property type="molecule type" value="Genomic_DNA"/>
</dbReference>
<gene>
    <name evidence="1" type="ORF">EAX62_02005</name>
</gene>
<proteinExistence type="predicted"/>
<organism evidence="1 2">
    <name type="scientific">Tessaracoccus antarcticus</name>
    <dbReference type="NCBI Taxonomy" id="2479848"/>
    <lineage>
        <taxon>Bacteria</taxon>
        <taxon>Bacillati</taxon>
        <taxon>Actinomycetota</taxon>
        <taxon>Actinomycetes</taxon>
        <taxon>Propionibacteriales</taxon>
        <taxon>Propionibacteriaceae</taxon>
        <taxon>Tessaracoccus</taxon>
    </lineage>
</organism>
<dbReference type="InterPro" id="IPR011989">
    <property type="entry name" value="ARM-like"/>
</dbReference>
<evidence type="ECO:0000313" key="1">
    <source>
        <dbReference type="EMBL" id="RMB61450.1"/>
    </source>
</evidence>
<keyword evidence="2" id="KW-1185">Reference proteome</keyword>
<evidence type="ECO:0008006" key="3">
    <source>
        <dbReference type="Google" id="ProtNLM"/>
    </source>
</evidence>
<comment type="caution">
    <text evidence="1">The sequence shown here is derived from an EMBL/GenBank/DDBJ whole genome shotgun (WGS) entry which is preliminary data.</text>
</comment>
<dbReference type="AlphaFoldDB" id="A0A3M0G8T9"/>
<accession>A0A3M0G8T9</accession>
<reference evidence="1 2" key="1">
    <citation type="submission" date="2018-10" db="EMBL/GenBank/DDBJ databases">
        <title>Tessaracoccus antarcticuss sp. nov., isolated from sediment.</title>
        <authorList>
            <person name="Zhou L.Y."/>
            <person name="Du Z.J."/>
        </authorList>
    </citation>
    <scope>NUCLEOTIDE SEQUENCE [LARGE SCALE GENOMIC DNA]</scope>
    <source>
        <strain evidence="1 2">JDX10</strain>
    </source>
</reference>
<dbReference type="InterPro" id="IPR016024">
    <property type="entry name" value="ARM-type_fold"/>
</dbReference>
<sequence length="512" mass="57164">MIDGLNEVDRLTGQGILEAVAPVTAIDSQLSFLITDRLVRRTNVSTFWRYATLGPVPPEVVREVTGSLPTTEAMSIPFYLRRHSQGGVAHEILRESITRFVTGEDFAALAEVSFRSYEEYGRRSLDREMIVASVGRGVWQTMVDARFVVEEKRAAPVRSANRTTQANFRFEHHLLQDFLAGLHLATHRELWTDHGFDTLSLKASSFDALALSLTQVLTKPDAEELVETVYNWNFYAAAYMLQEDRAGIRQISEAVGVALLGALAEKRFDDVVPTVVRVEDALRVNQSSLAAGLLEARDRSEVVSALLDHLPNDQPDWFQTWLEQFSRPDEAIAQNSDVEALRLPSPMVGWGASNALRRFGLSQQIGAEIRRLLSHPNDTVRWRAAHALGPHASRENFEALSEALAAEPDESWVAYGALRAIFEQIRKMPGRERPGLLRTLTDQIAGRIGEPGPLRAETMRCVEVAPLPEHWHQDIEPLLTLLWETADDSGAEDLAALAGRLRQRKRGPSNVD</sequence>
<protein>
    <recommendedName>
        <fullName evidence="3">HEAT repeat domain-containing protein</fullName>
    </recommendedName>
</protein>
<evidence type="ECO:0000313" key="2">
    <source>
        <dbReference type="Proteomes" id="UP000275256"/>
    </source>
</evidence>
<dbReference type="SUPFAM" id="SSF48371">
    <property type="entry name" value="ARM repeat"/>
    <property type="match status" value="1"/>
</dbReference>
<dbReference type="Proteomes" id="UP000275256">
    <property type="component" value="Unassembled WGS sequence"/>
</dbReference>
<name>A0A3M0G8T9_9ACTN</name>
<dbReference type="Gene3D" id="1.25.10.10">
    <property type="entry name" value="Leucine-rich Repeat Variant"/>
    <property type="match status" value="1"/>
</dbReference>